<name>A0A5S5BYP3_9BACL</name>
<dbReference type="EMBL" id="VNHS01000009">
    <property type="protein sequence ID" value="TYP72069.1"/>
    <property type="molecule type" value="Genomic_DNA"/>
</dbReference>
<keyword evidence="2" id="KW-1185">Reference proteome</keyword>
<dbReference type="Proteomes" id="UP000323257">
    <property type="component" value="Unassembled WGS sequence"/>
</dbReference>
<evidence type="ECO:0000313" key="2">
    <source>
        <dbReference type="Proteomes" id="UP000323257"/>
    </source>
</evidence>
<dbReference type="RefSeq" id="WP_148931667.1">
    <property type="nucleotide sequence ID" value="NZ_VNHS01000009.1"/>
</dbReference>
<protein>
    <submittedName>
        <fullName evidence="1">Uncharacterized protein</fullName>
    </submittedName>
</protein>
<gene>
    <name evidence="1" type="ORF">BCM02_109348</name>
</gene>
<dbReference type="AlphaFoldDB" id="A0A5S5BYP3"/>
<accession>A0A5S5BYP3</accession>
<sequence length="125" mass="14887">MGEDDIKLEKFENHNPAKAYDIYVRLNRGDITKRQYLEEMIEVEYQQLRELYQAAEDMGGLEMDFVRHSLMKLFYVYVEGTRRDEMPDVILEHLQENQGDKESRNWLIDWILAEGEHAEELGMDG</sequence>
<organism evidence="1 2">
    <name type="scientific">Paenibacillus methanolicus</name>
    <dbReference type="NCBI Taxonomy" id="582686"/>
    <lineage>
        <taxon>Bacteria</taxon>
        <taxon>Bacillati</taxon>
        <taxon>Bacillota</taxon>
        <taxon>Bacilli</taxon>
        <taxon>Bacillales</taxon>
        <taxon>Paenibacillaceae</taxon>
        <taxon>Paenibacillus</taxon>
    </lineage>
</organism>
<comment type="caution">
    <text evidence="1">The sequence shown here is derived from an EMBL/GenBank/DDBJ whole genome shotgun (WGS) entry which is preliminary data.</text>
</comment>
<proteinExistence type="predicted"/>
<reference evidence="1 2" key="1">
    <citation type="submission" date="2019-07" db="EMBL/GenBank/DDBJ databases">
        <title>Genomic Encyclopedia of Type Strains, Phase III (KMG-III): the genomes of soil and plant-associated and newly described type strains.</title>
        <authorList>
            <person name="Whitman W."/>
        </authorList>
    </citation>
    <scope>NUCLEOTIDE SEQUENCE [LARGE SCALE GENOMIC DNA]</scope>
    <source>
        <strain evidence="1 2">BL24</strain>
    </source>
</reference>
<evidence type="ECO:0000313" key="1">
    <source>
        <dbReference type="EMBL" id="TYP72069.1"/>
    </source>
</evidence>